<proteinExistence type="predicted"/>
<dbReference type="SUPFAM" id="SSF54427">
    <property type="entry name" value="NTF2-like"/>
    <property type="match status" value="1"/>
</dbReference>
<dbReference type="EMBL" id="JBHLYR010000083">
    <property type="protein sequence ID" value="MFB9995162.1"/>
    <property type="molecule type" value="Genomic_DNA"/>
</dbReference>
<evidence type="ECO:0000313" key="2">
    <source>
        <dbReference type="Proteomes" id="UP001589733"/>
    </source>
</evidence>
<evidence type="ECO:0000313" key="1">
    <source>
        <dbReference type="EMBL" id="MFB9995162.1"/>
    </source>
</evidence>
<dbReference type="Gene3D" id="3.10.450.50">
    <property type="match status" value="1"/>
</dbReference>
<sequence length="132" mass="14333">MLPEANKELIARILEAISTGDTSVLAEHPGYRITAERLPMLRSAFPDLSATIVKQVAEGDHVATYCRMSGTHSGMFLGLAPTGKVIQYQQIAVDRIENGKVTEHNGAPDFLQVFRQLGITDFSPLSIKPAPS</sequence>
<keyword evidence="2" id="KW-1185">Reference proteome</keyword>
<dbReference type="PANTHER" id="PTHR38436:SF1">
    <property type="entry name" value="ESTER CYCLASE"/>
    <property type="match status" value="1"/>
</dbReference>
<dbReference type="Proteomes" id="UP001589733">
    <property type="component" value="Unassembled WGS sequence"/>
</dbReference>
<dbReference type="InterPro" id="IPR032710">
    <property type="entry name" value="NTF2-like_dom_sf"/>
</dbReference>
<reference evidence="1 2" key="1">
    <citation type="submission" date="2024-09" db="EMBL/GenBank/DDBJ databases">
        <authorList>
            <person name="Sun Q."/>
            <person name="Mori K."/>
        </authorList>
    </citation>
    <scope>NUCLEOTIDE SEQUENCE [LARGE SCALE GENOMIC DNA]</scope>
    <source>
        <strain evidence="1 2">JCM 13503</strain>
    </source>
</reference>
<name>A0ABV6B5X6_9DEIO</name>
<organism evidence="1 2">
    <name type="scientific">Deinococcus oregonensis</name>
    <dbReference type="NCBI Taxonomy" id="1805970"/>
    <lineage>
        <taxon>Bacteria</taxon>
        <taxon>Thermotogati</taxon>
        <taxon>Deinococcota</taxon>
        <taxon>Deinococci</taxon>
        <taxon>Deinococcales</taxon>
        <taxon>Deinococcaceae</taxon>
        <taxon>Deinococcus</taxon>
    </lineage>
</organism>
<protein>
    <submittedName>
        <fullName evidence="1">Ester cyclase</fullName>
    </submittedName>
</protein>
<comment type="caution">
    <text evidence="1">The sequence shown here is derived from an EMBL/GenBank/DDBJ whole genome shotgun (WGS) entry which is preliminary data.</text>
</comment>
<gene>
    <name evidence="1" type="ORF">ACFFLM_24760</name>
</gene>
<accession>A0ABV6B5X6</accession>
<dbReference type="Pfam" id="PF07366">
    <property type="entry name" value="SnoaL"/>
    <property type="match status" value="1"/>
</dbReference>
<dbReference type="RefSeq" id="WP_380016828.1">
    <property type="nucleotide sequence ID" value="NZ_JBHLYR010000083.1"/>
</dbReference>
<dbReference type="PANTHER" id="PTHR38436">
    <property type="entry name" value="POLYKETIDE CYCLASE SNOAL-LIKE DOMAIN"/>
    <property type="match status" value="1"/>
</dbReference>
<dbReference type="InterPro" id="IPR009959">
    <property type="entry name" value="Cyclase_SnoaL-like"/>
</dbReference>